<evidence type="ECO:0000256" key="3">
    <source>
        <dbReference type="ARBA" id="ARBA00022475"/>
    </source>
</evidence>
<evidence type="ECO:0000256" key="6">
    <source>
        <dbReference type="ARBA" id="ARBA00022989"/>
    </source>
</evidence>
<name>A0AAE7CXD7_9GAMM</name>
<accession>A0AAE7CXD7</accession>
<comment type="subcellular location">
    <subcellularLocation>
        <location evidence="1">Cell inner membrane</location>
        <topology evidence="1">Multi-pass membrane protein</topology>
    </subcellularLocation>
</comment>
<dbReference type="RefSeq" id="WP_168361308.1">
    <property type="nucleotide sequence ID" value="NZ_CP033622.1"/>
</dbReference>
<reference evidence="9 10" key="1">
    <citation type="submission" date="2018-11" db="EMBL/GenBank/DDBJ databases">
        <title>Complete genome sequence of Dickeya zeae strain CE1 infecting Canna edulis Ker-Gawl. in China.</title>
        <authorList>
            <person name="Zhang J."/>
            <person name="Lin B."/>
            <person name="Shen H."/>
            <person name="Jiang S."/>
            <person name="Pu X."/>
            <person name="Sun D."/>
        </authorList>
    </citation>
    <scope>NUCLEOTIDE SEQUENCE [LARGE SCALE GENOMIC DNA]</scope>
    <source>
        <strain evidence="9 10">CE1</strain>
    </source>
</reference>
<evidence type="ECO:0000256" key="1">
    <source>
        <dbReference type="ARBA" id="ARBA00004429"/>
    </source>
</evidence>
<keyword evidence="5 8" id="KW-0812">Transmembrane</keyword>
<keyword evidence="3" id="KW-1003">Cell membrane</keyword>
<dbReference type="Proteomes" id="UP000500801">
    <property type="component" value="Chromosome"/>
</dbReference>
<evidence type="ECO:0000313" key="10">
    <source>
        <dbReference type="Proteomes" id="UP000500801"/>
    </source>
</evidence>
<organism evidence="9 10">
    <name type="scientific">Dickeya zeae</name>
    <dbReference type="NCBI Taxonomy" id="204042"/>
    <lineage>
        <taxon>Bacteria</taxon>
        <taxon>Pseudomonadati</taxon>
        <taxon>Pseudomonadota</taxon>
        <taxon>Gammaproteobacteria</taxon>
        <taxon>Enterobacterales</taxon>
        <taxon>Pectobacteriaceae</taxon>
        <taxon>Dickeya</taxon>
    </lineage>
</organism>
<evidence type="ECO:0000256" key="8">
    <source>
        <dbReference type="SAM" id="Phobius"/>
    </source>
</evidence>
<dbReference type="AlphaFoldDB" id="A0AAE7CXD7"/>
<dbReference type="GO" id="GO:0005886">
    <property type="term" value="C:plasma membrane"/>
    <property type="evidence" value="ECO:0007669"/>
    <property type="project" value="UniProtKB-SubCell"/>
</dbReference>
<evidence type="ECO:0000256" key="7">
    <source>
        <dbReference type="ARBA" id="ARBA00023136"/>
    </source>
</evidence>
<sequence>MRTILIILAVLFACLIVVGGIIGYLMYRRLLFAKRLPVTPSGHRQLTASERIAVERYLAMAHIDSPVSASVPATLPRLLPGNRVYPITHSITRYGLSTDAPNKWRYYIDTQEIHLPARWEQYITQNNEIELIKTRSIPLVISLNGHSLTEVVTEMDSFAGSDIPGEQAYIRPESYEHTELVAIRKETPEEHAVHRSRGLRETGVLSLAFLLLVFSLTSPLTMLPWLAGAACLMAAWGCWQLFRPPSQKELREVHCLHGTPQCMGLFSDTTQSQISNVSLGNIDLIYPPHWQPYIGYDLGKKTDVDIYLTRQVVRQGNYLSLHNEVKFFPLQQWGKNAVLAVGALLSLILLLTSVPLDLPLKLSLAWVQGASSIKVTQVEELERMPLHIGDKLQVRGSGMCYVPPISLNPTASKASPFAPFDCAAIYWNKAAPLPLPESDTIEKTAALQKTVNEQLHPAASDNQVSSQLADAIQKSGMILLNNFSDIVLKTDALCEKEEDCIRLKNALINLGNAKNWDLLVKRARSGALKGMSVVLRPVSAESLDALVKSATDEFYSREIITASNSLNSPPPGGFLIRSDEGRQFVNHQAPVAPLRDLPPQEQWQELQRLSSLLLHTPFEATGVITQISIDANGTRHISLHSEPDAVTMWRSLGACLLLLAFSVILVLNLLLLLVKRRRSQQRIANIQQYYARHLVPEAPTASPLYGNAVHP</sequence>
<evidence type="ECO:0000256" key="5">
    <source>
        <dbReference type="ARBA" id="ARBA00022692"/>
    </source>
</evidence>
<feature type="transmembrane region" description="Helical" evidence="8">
    <location>
        <begin position="198"/>
        <end position="216"/>
    </location>
</feature>
<evidence type="ECO:0000256" key="2">
    <source>
        <dbReference type="ARBA" id="ARBA00009494"/>
    </source>
</evidence>
<dbReference type="EMBL" id="CP033622">
    <property type="protein sequence ID" value="QIZ49612.1"/>
    <property type="molecule type" value="Genomic_DNA"/>
</dbReference>
<comment type="similarity">
    <text evidence="2">Belongs to the IgaA family.</text>
</comment>
<dbReference type="Pfam" id="PF07095">
    <property type="entry name" value="IgaA"/>
    <property type="match status" value="1"/>
</dbReference>
<feature type="transmembrane region" description="Helical" evidence="8">
    <location>
        <begin position="648"/>
        <end position="674"/>
    </location>
</feature>
<keyword evidence="6 8" id="KW-1133">Transmembrane helix</keyword>
<proteinExistence type="inferred from homology"/>
<feature type="transmembrane region" description="Helical" evidence="8">
    <location>
        <begin position="6"/>
        <end position="27"/>
    </location>
</feature>
<dbReference type="InterPro" id="IPR010771">
    <property type="entry name" value="IgaA"/>
</dbReference>
<protein>
    <submittedName>
        <fullName evidence="9">Intracellular growth attenuator family protein</fullName>
    </submittedName>
</protein>
<gene>
    <name evidence="9" type="ORF">DWG24_01850</name>
</gene>
<evidence type="ECO:0000313" key="9">
    <source>
        <dbReference type="EMBL" id="QIZ49612.1"/>
    </source>
</evidence>
<keyword evidence="7 8" id="KW-0472">Membrane</keyword>
<evidence type="ECO:0000256" key="4">
    <source>
        <dbReference type="ARBA" id="ARBA00022519"/>
    </source>
</evidence>
<keyword evidence="4" id="KW-0997">Cell inner membrane</keyword>